<dbReference type="PROSITE" id="PS50010">
    <property type="entry name" value="DH_2"/>
    <property type="match status" value="1"/>
</dbReference>
<sequence>MALVDAPSLASCSDSSLRIALQPEPTRPVPYPPRHIDFASDLDESFDHVELSSYLDGLHIEGIDVLNTLDSMTAFGIPLHDNDMRHSVGASPYSLPPKGQAMCLARGSSNDRLLEDGVPFRKWMKALHRRARHRADSVDNGHDTSGDPSSPVCWPPQSPRRAHHRSSSSGSSFDFVAAVKSASVSLASASIVTRQMKDPGLACRHSRTERSSRASFTAARVSEDSGYGDRTLAHDPAATERSLQRRRILEELISTEEGYIGDVRFLMNVYVTLLASLPTLPLGMRSSINRNLTDIIQLHEEILSDLHRVVPDSEYALPDFPRPPAASTGQGHRRWRSLDAVPEHRHPAPWIRDAPSIGSEAQIAGDVARVFSRKMNQFFIYEEYGAKYEMMIKDVASTQRKMPHWEDYQKGLEALASSLGPVNSRFDQSRKSLTIGDLLVKPIQRMCKYPLLFAELLKYTPVVDDPNSHMEVESALLRLREATAEINRATNDAFMRTTLQKTWILQDRLVFVDQRIDAATKTRIRSFGHVELCGALHVCWQAHEGVCGRYMVCLLYNDVLCLASAGKADQIYTIEACISLNGIKVEEPDNGRGLQCHTAPFSWKIVFECDSQLYEMVMTACNPRERDEWRGRLEQSAKECQEQSDPNLLYSSMSLDIRSLGTVFGKPGQFESFSRAMFVQATEYELGTVARRISMHRAMTIGSKTPLCQVILKNTSDVREAPALPLNPTINRSQSLLSTSAYRVPVLAPHRAERARLEALLSDIWSRDVLPFPSMTGRSRSENLVRSSASTMMRKLSVTSITSSFTKRSNSVVSMTKLIGEDEAADVLEMRRPVSKLTRVSRSWTEQDGDLQTGPTCGAILHRIRDESEKKDSGSTATGATLAPTPIEVLGQGSAEAQHQDEDVVMRDVGRKDIKTLQESPTGSRTVRKGTRRSRPVPPTSRPCSATPTGSVKEEPCSMAAKRAAKKAKLAHGAGPSRWGKVGVLNRDVMIQGIRSFFR</sequence>
<name>A0A3M9YNY3_9PEZI</name>
<evidence type="ECO:0000259" key="2">
    <source>
        <dbReference type="PROSITE" id="PS50010"/>
    </source>
</evidence>
<dbReference type="PANTHER" id="PTHR45818">
    <property type="entry name" value="PROTEIN VAV"/>
    <property type="match status" value="1"/>
</dbReference>
<dbReference type="InterPro" id="IPR000219">
    <property type="entry name" value="DH_dom"/>
</dbReference>
<feature type="compositionally biased region" description="Basic and acidic residues" evidence="1">
    <location>
        <begin position="898"/>
        <end position="916"/>
    </location>
</feature>
<dbReference type="SUPFAM" id="SSF48065">
    <property type="entry name" value="DBL homology domain (DH-domain)"/>
    <property type="match status" value="1"/>
</dbReference>
<dbReference type="GeneID" id="39603864"/>
<dbReference type="EMBL" id="RBVV01000001">
    <property type="protein sequence ID" value="RNJ61318.1"/>
    <property type="molecule type" value="Genomic_DNA"/>
</dbReference>
<protein>
    <recommendedName>
        <fullName evidence="2">DH domain-containing protein</fullName>
    </recommendedName>
</protein>
<dbReference type="InterPro" id="IPR035899">
    <property type="entry name" value="DBL_dom_sf"/>
</dbReference>
<dbReference type="Proteomes" id="UP000267145">
    <property type="component" value="Unassembled WGS sequence"/>
</dbReference>
<dbReference type="AlphaFoldDB" id="A0A3M9YNY3"/>
<evidence type="ECO:0000313" key="4">
    <source>
        <dbReference type="Proteomes" id="UP000267145"/>
    </source>
</evidence>
<dbReference type="Gene3D" id="2.30.29.30">
    <property type="entry name" value="Pleckstrin-homology domain (PH domain)/Phosphotyrosine-binding domain (PTB)"/>
    <property type="match status" value="1"/>
</dbReference>
<dbReference type="RefSeq" id="XP_028499476.1">
    <property type="nucleotide sequence ID" value="XM_028634436.1"/>
</dbReference>
<dbReference type="STRING" id="1051616.A0A3M9YNY3"/>
<dbReference type="SMART" id="SM00325">
    <property type="entry name" value="RhoGEF"/>
    <property type="match status" value="1"/>
</dbReference>
<feature type="domain" description="DH" evidence="2">
    <location>
        <begin position="244"/>
        <end position="489"/>
    </location>
</feature>
<feature type="compositionally biased region" description="Basic residues" evidence="1">
    <location>
        <begin position="926"/>
        <end position="935"/>
    </location>
</feature>
<dbReference type="Gene3D" id="1.20.900.10">
    <property type="entry name" value="Dbl homology (DH) domain"/>
    <property type="match status" value="1"/>
</dbReference>
<feature type="region of interest" description="Disordered" evidence="1">
    <location>
        <begin position="198"/>
        <end position="238"/>
    </location>
</feature>
<feature type="region of interest" description="Disordered" evidence="1">
    <location>
        <begin position="133"/>
        <end position="169"/>
    </location>
</feature>
<evidence type="ECO:0000313" key="3">
    <source>
        <dbReference type="EMBL" id="RNJ61318.1"/>
    </source>
</evidence>
<dbReference type="GO" id="GO:0005737">
    <property type="term" value="C:cytoplasm"/>
    <property type="evidence" value="ECO:0007669"/>
    <property type="project" value="TreeGrafter"/>
</dbReference>
<feature type="compositionally biased region" description="Basic and acidic residues" evidence="1">
    <location>
        <begin position="134"/>
        <end position="145"/>
    </location>
</feature>
<dbReference type="Pfam" id="PF00621">
    <property type="entry name" value="RhoGEF"/>
    <property type="match status" value="1"/>
</dbReference>
<proteinExistence type="predicted"/>
<evidence type="ECO:0000256" key="1">
    <source>
        <dbReference type="SAM" id="MobiDB-lite"/>
    </source>
</evidence>
<gene>
    <name evidence="3" type="ORF">D7B24_000175</name>
</gene>
<dbReference type="PANTHER" id="PTHR45818:SF3">
    <property type="entry name" value="PROTEIN VAV"/>
    <property type="match status" value="1"/>
</dbReference>
<dbReference type="GO" id="GO:0005085">
    <property type="term" value="F:guanyl-nucleotide exchange factor activity"/>
    <property type="evidence" value="ECO:0007669"/>
    <property type="project" value="InterPro"/>
</dbReference>
<organism evidence="3 4">
    <name type="scientific">Verticillium nonalfalfae</name>
    <dbReference type="NCBI Taxonomy" id="1051616"/>
    <lineage>
        <taxon>Eukaryota</taxon>
        <taxon>Fungi</taxon>
        <taxon>Dikarya</taxon>
        <taxon>Ascomycota</taxon>
        <taxon>Pezizomycotina</taxon>
        <taxon>Sordariomycetes</taxon>
        <taxon>Hypocreomycetidae</taxon>
        <taxon>Glomerellales</taxon>
        <taxon>Plectosphaerellaceae</taxon>
        <taxon>Verticillium</taxon>
    </lineage>
</organism>
<dbReference type="SUPFAM" id="SSF50729">
    <property type="entry name" value="PH domain-like"/>
    <property type="match status" value="1"/>
</dbReference>
<feature type="region of interest" description="Disordered" evidence="1">
    <location>
        <begin position="865"/>
        <end position="957"/>
    </location>
</feature>
<comment type="caution">
    <text evidence="3">The sequence shown here is derived from an EMBL/GenBank/DDBJ whole genome shotgun (WGS) entry which is preliminary data.</text>
</comment>
<accession>A0A3M9YNY3</accession>
<dbReference type="InterPro" id="IPR011993">
    <property type="entry name" value="PH-like_dom_sf"/>
</dbReference>
<reference evidence="3 4" key="1">
    <citation type="submission" date="2018-10" db="EMBL/GenBank/DDBJ databases">
        <title>Genome sequence of Verticillium nonalfalfae VnAa140.</title>
        <authorList>
            <person name="Stajich J.E."/>
            <person name="Kasson M.T."/>
        </authorList>
    </citation>
    <scope>NUCLEOTIDE SEQUENCE [LARGE SCALE GENOMIC DNA]</scope>
    <source>
        <strain evidence="3 4">VnAa140</strain>
    </source>
</reference>
<keyword evidence="4" id="KW-1185">Reference proteome</keyword>